<comment type="cofactor">
    <cofactor evidence="1">
        <name>FAD</name>
        <dbReference type="ChEBI" id="CHEBI:57692"/>
    </cofactor>
</comment>
<comment type="similarity">
    <text evidence="2">Belongs to the oxygen-dependent FAD-linked oxidoreductase family.</text>
</comment>
<evidence type="ECO:0000256" key="1">
    <source>
        <dbReference type="ARBA" id="ARBA00001974"/>
    </source>
</evidence>
<dbReference type="InterPro" id="IPR016166">
    <property type="entry name" value="FAD-bd_PCMH"/>
</dbReference>
<dbReference type="PANTHER" id="PTHR42973">
    <property type="entry name" value="BINDING OXIDOREDUCTASE, PUTATIVE (AFU_ORTHOLOGUE AFUA_1G17690)-RELATED"/>
    <property type="match status" value="1"/>
</dbReference>
<keyword evidence="4" id="KW-0274">FAD</keyword>
<dbReference type="InterPro" id="IPR006093">
    <property type="entry name" value="Oxy_OxRdtase_FAD_BS"/>
</dbReference>
<dbReference type="InterPro" id="IPR016164">
    <property type="entry name" value="FAD-linked_Oxase-like_C"/>
</dbReference>
<evidence type="ECO:0000313" key="7">
    <source>
        <dbReference type="EMBL" id="GHH65383.1"/>
    </source>
</evidence>
<evidence type="ECO:0000256" key="3">
    <source>
        <dbReference type="ARBA" id="ARBA00022630"/>
    </source>
</evidence>
<evidence type="ECO:0000256" key="4">
    <source>
        <dbReference type="ARBA" id="ARBA00022827"/>
    </source>
</evidence>
<sequence length="468" mass="51342">MTRHAKQGSLDPLAVDELATSLRGELTRPGEPGYEQHRRVWNGSVDRHPGLVARCAGVADVRSSIRFAREHGLLVAVRGGGHSFPGYSVCDAGMVIDLSLMKGIRVDPDARTARVQAGVLLGELDRETQEFGLAVTAGIVTHTGVAGLTLGGGLGWIQRKYGLTIDNLLSVDLVTADGEFVTAGETHNTDLFWGVRGGGGNFGIVTEFEFRLHPVGPEVFAGPIFWAMEDAPEVLRFYRDWIADSPDELTTIVVQRRAPALPVVPDELVGRHLIAVVVCHAGTVDDGERVMRPLTSFGRPLLDLCAPKPYLIHQSMFDASYPHGWWYYVRACDVAELTDDVIDIMVEHGRRIVSPITTLGLWQMGGAVARVGENETAFNGRDAGFTFNINGNSYTADGFDAEREWARGCWSALAPYHSGVYVNFLMDEGTERVRQAYGPAKYDRLTALKRRYDPDNVFRLNQNIPPAP</sequence>
<dbReference type="Proteomes" id="UP000627369">
    <property type="component" value="Unassembled WGS sequence"/>
</dbReference>
<dbReference type="InterPro" id="IPR006094">
    <property type="entry name" value="Oxid_FAD_bind_N"/>
</dbReference>
<dbReference type="Pfam" id="PF01565">
    <property type="entry name" value="FAD_binding_4"/>
    <property type="match status" value="1"/>
</dbReference>
<dbReference type="AlphaFoldDB" id="A0A919FHJ5"/>
<dbReference type="SUPFAM" id="SSF56176">
    <property type="entry name" value="FAD-binding/transporter-associated domain-like"/>
    <property type="match status" value="1"/>
</dbReference>
<dbReference type="SUPFAM" id="SSF55103">
    <property type="entry name" value="FAD-linked oxidases, C-terminal domain"/>
    <property type="match status" value="1"/>
</dbReference>
<evidence type="ECO:0000256" key="2">
    <source>
        <dbReference type="ARBA" id="ARBA00005466"/>
    </source>
</evidence>
<dbReference type="PROSITE" id="PS00862">
    <property type="entry name" value="OX2_COVAL_FAD"/>
    <property type="match status" value="1"/>
</dbReference>
<evidence type="ECO:0000256" key="5">
    <source>
        <dbReference type="ARBA" id="ARBA00023002"/>
    </source>
</evidence>
<keyword evidence="3" id="KW-0285">Flavoprotein</keyword>
<proteinExistence type="inferred from homology"/>
<organism evidence="7 8">
    <name type="scientific">Promicromonospora soli</name>
    <dbReference type="NCBI Taxonomy" id="2035533"/>
    <lineage>
        <taxon>Bacteria</taxon>
        <taxon>Bacillati</taxon>
        <taxon>Actinomycetota</taxon>
        <taxon>Actinomycetes</taxon>
        <taxon>Micrococcales</taxon>
        <taxon>Promicromonosporaceae</taxon>
        <taxon>Promicromonospora</taxon>
    </lineage>
</organism>
<evidence type="ECO:0000313" key="8">
    <source>
        <dbReference type="Proteomes" id="UP000627369"/>
    </source>
</evidence>
<name>A0A919FHJ5_9MICO</name>
<dbReference type="InterPro" id="IPR050416">
    <property type="entry name" value="FAD-linked_Oxidoreductase"/>
</dbReference>
<accession>A0A919FHJ5</accession>
<dbReference type="Pfam" id="PF08031">
    <property type="entry name" value="BBE"/>
    <property type="match status" value="1"/>
</dbReference>
<gene>
    <name evidence="7" type="ORF">GCM10017772_03530</name>
</gene>
<dbReference type="InterPro" id="IPR016167">
    <property type="entry name" value="FAD-bd_PCMH_sub1"/>
</dbReference>
<protein>
    <submittedName>
        <fullName evidence="7">FAD-linked oxidase</fullName>
    </submittedName>
</protein>
<dbReference type="GO" id="GO:0016491">
    <property type="term" value="F:oxidoreductase activity"/>
    <property type="evidence" value="ECO:0007669"/>
    <property type="project" value="UniProtKB-KW"/>
</dbReference>
<keyword evidence="8" id="KW-1185">Reference proteome</keyword>
<dbReference type="InterPro" id="IPR012951">
    <property type="entry name" value="BBE"/>
</dbReference>
<keyword evidence="5" id="KW-0560">Oxidoreductase</keyword>
<dbReference type="PANTHER" id="PTHR42973:SF39">
    <property type="entry name" value="FAD-BINDING PCMH-TYPE DOMAIN-CONTAINING PROTEIN"/>
    <property type="match status" value="1"/>
</dbReference>
<dbReference type="InterPro" id="IPR016169">
    <property type="entry name" value="FAD-bd_PCMH_sub2"/>
</dbReference>
<dbReference type="GO" id="GO:0071949">
    <property type="term" value="F:FAD binding"/>
    <property type="evidence" value="ECO:0007669"/>
    <property type="project" value="InterPro"/>
</dbReference>
<dbReference type="Gene3D" id="3.30.465.10">
    <property type="match status" value="1"/>
</dbReference>
<feature type="domain" description="FAD-binding PCMH-type" evidence="6">
    <location>
        <begin position="45"/>
        <end position="215"/>
    </location>
</feature>
<reference evidence="7" key="2">
    <citation type="submission" date="2020-09" db="EMBL/GenBank/DDBJ databases">
        <authorList>
            <person name="Sun Q."/>
            <person name="Zhou Y."/>
        </authorList>
    </citation>
    <scope>NUCLEOTIDE SEQUENCE</scope>
    <source>
        <strain evidence="7">CGMCC 4.7398</strain>
    </source>
</reference>
<dbReference type="PROSITE" id="PS51387">
    <property type="entry name" value="FAD_PCMH"/>
    <property type="match status" value="1"/>
</dbReference>
<dbReference type="Gene3D" id="3.40.462.20">
    <property type="match status" value="1"/>
</dbReference>
<reference evidence="7" key="1">
    <citation type="journal article" date="2014" name="Int. J. Syst. Evol. Microbiol.">
        <title>Complete genome sequence of Corynebacterium casei LMG S-19264T (=DSM 44701T), isolated from a smear-ripened cheese.</title>
        <authorList>
            <consortium name="US DOE Joint Genome Institute (JGI-PGF)"/>
            <person name="Walter F."/>
            <person name="Albersmeier A."/>
            <person name="Kalinowski J."/>
            <person name="Ruckert C."/>
        </authorList>
    </citation>
    <scope>NUCLEOTIDE SEQUENCE</scope>
    <source>
        <strain evidence="7">CGMCC 4.7398</strain>
    </source>
</reference>
<dbReference type="InterPro" id="IPR036318">
    <property type="entry name" value="FAD-bd_PCMH-like_sf"/>
</dbReference>
<dbReference type="EMBL" id="BNAS01000001">
    <property type="protein sequence ID" value="GHH65383.1"/>
    <property type="molecule type" value="Genomic_DNA"/>
</dbReference>
<evidence type="ECO:0000259" key="6">
    <source>
        <dbReference type="PROSITE" id="PS51387"/>
    </source>
</evidence>
<dbReference type="Gene3D" id="3.30.43.10">
    <property type="entry name" value="Uridine Diphospho-n-acetylenolpyruvylglucosamine Reductase, domain 2"/>
    <property type="match status" value="1"/>
</dbReference>
<comment type="caution">
    <text evidence="7">The sequence shown here is derived from an EMBL/GenBank/DDBJ whole genome shotgun (WGS) entry which is preliminary data.</text>
</comment>